<dbReference type="KEGG" id="ang:An12g08520"/>
<dbReference type="AlphaFoldDB" id="A0AAJ8BQC5"/>
<dbReference type="GeneID" id="84592687"/>
<gene>
    <name evidence="1" type="ORF">An12g08520</name>
</gene>
<dbReference type="VEuPathDB" id="FungiDB:An12g08520"/>
<name>A0AAJ8BQC5_ASPNG</name>
<proteinExistence type="predicted"/>
<protein>
    <submittedName>
        <fullName evidence="1">Uncharacterized protein</fullName>
    </submittedName>
</protein>
<evidence type="ECO:0000313" key="1">
    <source>
        <dbReference type="RefSeq" id="XP_059601932.1"/>
    </source>
</evidence>
<organism evidence="1">
    <name type="scientific">Aspergillus niger</name>
    <dbReference type="NCBI Taxonomy" id="5061"/>
    <lineage>
        <taxon>Eukaryota</taxon>
        <taxon>Fungi</taxon>
        <taxon>Dikarya</taxon>
        <taxon>Ascomycota</taxon>
        <taxon>Pezizomycotina</taxon>
        <taxon>Eurotiomycetes</taxon>
        <taxon>Eurotiomycetidae</taxon>
        <taxon>Eurotiales</taxon>
        <taxon>Aspergillaceae</taxon>
        <taxon>Aspergillus</taxon>
        <taxon>Aspergillus subgen. Circumdati</taxon>
    </lineage>
</organism>
<dbReference type="RefSeq" id="XP_059601932.1">
    <property type="nucleotide sequence ID" value="XM_059743596.1"/>
</dbReference>
<sequence length="222" mass="26158">MEIIRLRGHGNETQESYELHDSRQPTNYVFLLVGLAVRFLYQVQFNALKVIKQSEVYTLFVPRPSISDRILETSGFYWDHLGDELYSEAPSVGNGCLRVSHYESNYWCESAAFPFLSNKMCDEAFFLLQCYWRWLCLFHVVFHYFREAICPAFMFLFPSSLSALKQLVLGRYPSYHIGLRTYIDPKRDASLTSIEDLLRKRLELELIVVKTGRKKRQVDEWL</sequence>
<accession>A0AAJ8BQC5</accession>
<reference evidence="1" key="1">
    <citation type="submission" date="2025-02" db="EMBL/GenBank/DDBJ databases">
        <authorList>
            <consortium name="NCBI Genome Project"/>
        </authorList>
    </citation>
    <scope>NUCLEOTIDE SEQUENCE</scope>
</reference>
<reference evidence="1" key="2">
    <citation type="submission" date="2025-08" db="UniProtKB">
        <authorList>
            <consortium name="RefSeq"/>
        </authorList>
    </citation>
    <scope>IDENTIFICATION</scope>
</reference>